<feature type="compositionally biased region" description="Basic and acidic residues" evidence="1">
    <location>
        <begin position="142"/>
        <end position="153"/>
    </location>
</feature>
<feature type="non-terminal residue" evidence="2">
    <location>
        <position position="1"/>
    </location>
</feature>
<protein>
    <submittedName>
        <fullName evidence="2">Uncharacterized protein</fullName>
    </submittedName>
</protein>
<reference evidence="2 3" key="1">
    <citation type="submission" date="2009-10" db="EMBL/GenBank/DDBJ databases">
        <authorList>
            <person name="Weinstock G."/>
            <person name="Sodergren E."/>
            <person name="Clifton S."/>
            <person name="Fulton L."/>
            <person name="Fulton B."/>
            <person name="Courtney L."/>
            <person name="Fronick C."/>
            <person name="Harrison M."/>
            <person name="Strong C."/>
            <person name="Farmer C."/>
            <person name="Delahaunty K."/>
            <person name="Markovic C."/>
            <person name="Hall O."/>
            <person name="Minx P."/>
            <person name="Tomlinson C."/>
            <person name="Mitreva M."/>
            <person name="Nelson J."/>
            <person name="Hou S."/>
            <person name="Wollam A."/>
            <person name="Pepin K.H."/>
            <person name="Johnson M."/>
            <person name="Bhonagiri V."/>
            <person name="Nash W.E."/>
            <person name="Warren W."/>
            <person name="Chinwalla A."/>
            <person name="Mardis E.R."/>
            <person name="Wilson R.K."/>
        </authorList>
    </citation>
    <scope>NUCLEOTIDE SEQUENCE [LARGE SCALE GENOMIC DNA]</scope>
    <source>
        <strain evidence="3">ATCC 25996 / DSM 4631 / NCTC 10774 / M26</strain>
    </source>
</reference>
<proteinExistence type="predicted"/>
<dbReference type="EMBL" id="ACDX02000012">
    <property type="protein sequence ID" value="EFC87954.1"/>
    <property type="molecule type" value="Genomic_DNA"/>
</dbReference>
<evidence type="ECO:0000313" key="2">
    <source>
        <dbReference type="EMBL" id="EFC87954.1"/>
    </source>
</evidence>
<feature type="region of interest" description="Disordered" evidence="1">
    <location>
        <begin position="120"/>
        <end position="153"/>
    </location>
</feature>
<gene>
    <name evidence="2" type="ORF">NEIMUCOT_05507</name>
</gene>
<sequence length="205" mass="21800">GRMPSKQSRFHPPKLQPVYRIHRAAGSGGGFAGNTGFGRQFLLELVVHVEHIAGANNVALADFNRRGVHHRPGGFGGGTRQHPFAAGHGGFVAGGAVGFTGIEDEGGLAVEADVCGDGLGTTQVGKERERDGRCDRRSRRGRPAEIGDGKDDPEVTAFTGDFIECHGGLLLLGMGSSERWMSEGLGFQTTYVWFMRVLPKMVGLG</sequence>
<name>D2ZY00_NEIM2</name>
<accession>D2ZY00</accession>
<evidence type="ECO:0000256" key="1">
    <source>
        <dbReference type="SAM" id="MobiDB-lite"/>
    </source>
</evidence>
<evidence type="ECO:0000313" key="3">
    <source>
        <dbReference type="Proteomes" id="UP000003344"/>
    </source>
</evidence>
<organism evidence="2 3">
    <name type="scientific">Neisseria mucosa (strain ATCC 25996 / DSM 4631 / NCTC 10774 / M26)</name>
    <dbReference type="NCBI Taxonomy" id="546266"/>
    <lineage>
        <taxon>Bacteria</taxon>
        <taxon>Pseudomonadati</taxon>
        <taxon>Pseudomonadota</taxon>
        <taxon>Betaproteobacteria</taxon>
        <taxon>Neisseriales</taxon>
        <taxon>Neisseriaceae</taxon>
        <taxon>Neisseria</taxon>
    </lineage>
</organism>
<dbReference type="Proteomes" id="UP000003344">
    <property type="component" value="Unassembled WGS sequence"/>
</dbReference>
<comment type="caution">
    <text evidence="2">The sequence shown here is derived from an EMBL/GenBank/DDBJ whole genome shotgun (WGS) entry which is preliminary data.</text>
</comment>
<feature type="compositionally biased region" description="Basic and acidic residues" evidence="1">
    <location>
        <begin position="125"/>
        <end position="135"/>
    </location>
</feature>
<dbReference type="AlphaFoldDB" id="D2ZY00"/>